<gene>
    <name evidence="1" type="ORF">ACFFFR_10260</name>
</gene>
<comment type="caution">
    <text evidence="1">The sequence shown here is derived from an EMBL/GenBank/DDBJ whole genome shotgun (WGS) entry which is preliminary data.</text>
</comment>
<reference evidence="1 2" key="1">
    <citation type="submission" date="2024-09" db="EMBL/GenBank/DDBJ databases">
        <authorList>
            <person name="Sun Q."/>
            <person name="Mori K."/>
        </authorList>
    </citation>
    <scope>NUCLEOTIDE SEQUENCE [LARGE SCALE GENOMIC DNA]</scope>
    <source>
        <strain evidence="1 2">NCAIM B.02604</strain>
    </source>
</reference>
<name>A0ABV6PCB2_9MICC</name>
<dbReference type="PANTHER" id="PTHR30283">
    <property type="entry name" value="PEROXIDE STRESS RESPONSE PROTEIN YAAA"/>
    <property type="match status" value="1"/>
</dbReference>
<protein>
    <submittedName>
        <fullName evidence="1">YaaA family protein</fullName>
    </submittedName>
</protein>
<dbReference type="Proteomes" id="UP001589862">
    <property type="component" value="Unassembled WGS sequence"/>
</dbReference>
<proteinExistence type="predicted"/>
<dbReference type="PANTHER" id="PTHR30283:SF4">
    <property type="entry name" value="PEROXIDE STRESS RESISTANCE PROTEIN YAAA"/>
    <property type="match status" value="1"/>
</dbReference>
<dbReference type="RefSeq" id="WP_377460151.1">
    <property type="nucleotide sequence ID" value="NZ_JBHLUB010000031.1"/>
</dbReference>
<evidence type="ECO:0000313" key="1">
    <source>
        <dbReference type="EMBL" id="MFC0582754.1"/>
    </source>
</evidence>
<sequence length="268" mass="28589">MKILLPPSEGKTPAAPTHAPTDLDALLFQQLRADRELVMAGLAEVSASADALTRLKVGKSLAGAVEANLDLVDAPAAPAHEVYTGVLFQGLGFAEMSPAEQRWAAENVLVSSGLFGLVRLGDAIPAYRLSMDVNLGVYNGTRIGGLASFWKKRLTELFAEKTSEEVIVDCRSTSYLKSMPTDPDRSVHVDVFNTVGGQLKKISHHAKHYRGILAGKLVAAAAAGDEPATIDQLVSLVAGLFPDYTVEIFAAKKAQEPQTLALILPEEE</sequence>
<dbReference type="EMBL" id="JBHLUB010000031">
    <property type="protein sequence ID" value="MFC0582754.1"/>
    <property type="molecule type" value="Genomic_DNA"/>
</dbReference>
<accession>A0ABV6PCB2</accession>
<evidence type="ECO:0000313" key="2">
    <source>
        <dbReference type="Proteomes" id="UP001589862"/>
    </source>
</evidence>
<dbReference type="InterPro" id="IPR005583">
    <property type="entry name" value="YaaA"/>
</dbReference>
<keyword evidence="2" id="KW-1185">Reference proteome</keyword>
<organism evidence="1 2">
    <name type="scientific">Micrococcoides hystricis</name>
    <dbReference type="NCBI Taxonomy" id="1572761"/>
    <lineage>
        <taxon>Bacteria</taxon>
        <taxon>Bacillati</taxon>
        <taxon>Actinomycetota</taxon>
        <taxon>Actinomycetes</taxon>
        <taxon>Micrococcales</taxon>
        <taxon>Micrococcaceae</taxon>
        <taxon>Micrococcoides</taxon>
    </lineage>
</organism>
<dbReference type="Pfam" id="PF03883">
    <property type="entry name" value="H2O2_YaaD"/>
    <property type="match status" value="1"/>
</dbReference>